<dbReference type="PANTHER" id="PTHR46558">
    <property type="entry name" value="TRACRIPTIONAL REGULATORY PROTEIN-RELATED-RELATED"/>
    <property type="match status" value="1"/>
</dbReference>
<dbReference type="CDD" id="cd00093">
    <property type="entry name" value="HTH_XRE"/>
    <property type="match status" value="1"/>
</dbReference>
<evidence type="ECO:0000313" key="5">
    <source>
        <dbReference type="Proteomes" id="UP000195573"/>
    </source>
</evidence>
<dbReference type="AlphaFoldDB" id="A0A1Y0CR53"/>
<sequence>MRNIGENIRFYRERAKMTAAELALKIRVGTGTIEKYESGLQTPDMQTILKISTVLDVPASELLESFTSKNSTGLDPELEELIKEVGIKRAKLILRKAKDYTDEDFLNVMQILYEKKYSTQ</sequence>
<keyword evidence="1" id="KW-0238">DNA-binding</keyword>
<dbReference type="RefSeq" id="WP_088019351.1">
    <property type="nucleotide sequence ID" value="NZ_CP020880.1"/>
</dbReference>
<dbReference type="PROSITE" id="PS50943">
    <property type="entry name" value="HTH_CROC1"/>
    <property type="match status" value="1"/>
</dbReference>
<keyword evidence="5" id="KW-1185">Reference proteome</keyword>
<dbReference type="GO" id="GO:0003677">
    <property type="term" value="F:DNA binding"/>
    <property type="evidence" value="ECO:0007669"/>
    <property type="project" value="UniProtKB-KW"/>
</dbReference>
<name>A0A1Y0CR53_9BACI</name>
<evidence type="ECO:0000259" key="2">
    <source>
        <dbReference type="PROSITE" id="PS50943"/>
    </source>
</evidence>
<evidence type="ECO:0000256" key="1">
    <source>
        <dbReference type="ARBA" id="ARBA00023125"/>
    </source>
</evidence>
<evidence type="ECO:0000313" key="6">
    <source>
        <dbReference type="Proteomes" id="UP000323393"/>
    </source>
</evidence>
<dbReference type="InterPro" id="IPR001387">
    <property type="entry name" value="Cro/C1-type_HTH"/>
</dbReference>
<dbReference type="SMART" id="SM00530">
    <property type="entry name" value="HTH_XRE"/>
    <property type="match status" value="1"/>
</dbReference>
<evidence type="ECO:0000313" key="4">
    <source>
        <dbReference type="EMBL" id="TYS60238.1"/>
    </source>
</evidence>
<evidence type="ECO:0000313" key="3">
    <source>
        <dbReference type="EMBL" id="ART77813.1"/>
    </source>
</evidence>
<proteinExistence type="predicted"/>
<dbReference type="InterPro" id="IPR010982">
    <property type="entry name" value="Lambda_DNA-bd_dom_sf"/>
</dbReference>
<dbReference type="Pfam" id="PF01381">
    <property type="entry name" value="HTH_3"/>
    <property type="match status" value="1"/>
</dbReference>
<dbReference type="KEGG" id="bhk:B4U37_18040"/>
<dbReference type="PANTHER" id="PTHR46558:SF11">
    <property type="entry name" value="HTH-TYPE TRANSCRIPTIONAL REGULATOR XRE"/>
    <property type="match status" value="1"/>
</dbReference>
<dbReference type="Proteomes" id="UP000195573">
    <property type="component" value="Chromosome"/>
</dbReference>
<dbReference type="Proteomes" id="UP000323393">
    <property type="component" value="Unassembled WGS sequence"/>
</dbReference>
<protein>
    <submittedName>
        <fullName evidence="3 4">Transcriptional regulator</fullName>
    </submittedName>
</protein>
<dbReference type="GeneID" id="96740306"/>
<reference evidence="4 6" key="2">
    <citation type="submission" date="2019-08" db="EMBL/GenBank/DDBJ databases">
        <title>Bacillus genomes from the desert of Cuatro Cienegas, Coahuila.</title>
        <authorList>
            <person name="Olmedo-Alvarez G."/>
        </authorList>
    </citation>
    <scope>NUCLEOTIDE SEQUENCE [LARGE SCALE GENOMIC DNA]</scope>
    <source>
        <strain evidence="4 6">CH88_3T</strain>
    </source>
</reference>
<feature type="domain" description="HTH cro/C1-type" evidence="2">
    <location>
        <begin position="8"/>
        <end position="62"/>
    </location>
</feature>
<organism evidence="4 6">
    <name type="scientific">Sutcliffiella horikoshii</name>
    <dbReference type="NCBI Taxonomy" id="79883"/>
    <lineage>
        <taxon>Bacteria</taxon>
        <taxon>Bacillati</taxon>
        <taxon>Bacillota</taxon>
        <taxon>Bacilli</taxon>
        <taxon>Bacillales</taxon>
        <taxon>Bacillaceae</taxon>
        <taxon>Sutcliffiella</taxon>
    </lineage>
</organism>
<dbReference type="SUPFAM" id="SSF47413">
    <property type="entry name" value="lambda repressor-like DNA-binding domains"/>
    <property type="match status" value="1"/>
</dbReference>
<reference evidence="3 5" key="1">
    <citation type="submission" date="2017-04" db="EMBL/GenBank/DDBJ databases">
        <title>Complete Genome Sequence of the Bacillus horikoshii 20a strain from Cuatro Cienegas, Coahuila, Mexico.</title>
        <authorList>
            <person name="Zarza E."/>
            <person name="Alcaraz L.D."/>
            <person name="Aguilar-Salinas B."/>
            <person name="Islas A."/>
            <person name="Olmedo-Alvarez G."/>
        </authorList>
    </citation>
    <scope>NUCLEOTIDE SEQUENCE [LARGE SCALE GENOMIC DNA]</scope>
    <source>
        <strain evidence="3 5">20a</strain>
    </source>
</reference>
<dbReference type="EMBL" id="CP020880">
    <property type="protein sequence ID" value="ART77813.1"/>
    <property type="molecule type" value="Genomic_DNA"/>
</dbReference>
<dbReference type="EMBL" id="VTEU01000002">
    <property type="protein sequence ID" value="TYS60238.1"/>
    <property type="molecule type" value="Genomic_DNA"/>
</dbReference>
<dbReference type="Gene3D" id="1.10.260.40">
    <property type="entry name" value="lambda repressor-like DNA-binding domains"/>
    <property type="match status" value="1"/>
</dbReference>
<accession>A0A1Y0CR53</accession>
<gene>
    <name evidence="3" type="ORF">B4U37_18040</name>
    <name evidence="4" type="ORF">FZC74_08870</name>
</gene>